<name>A0A836H1Y4_9TRYP</name>
<feature type="compositionally biased region" description="Polar residues" evidence="1">
    <location>
        <begin position="74"/>
        <end position="95"/>
    </location>
</feature>
<dbReference type="RefSeq" id="XP_067175549.1">
    <property type="nucleotide sequence ID" value="XM_067320174.1"/>
</dbReference>
<proteinExistence type="predicted"/>
<reference evidence="3" key="2">
    <citation type="journal article" date="2021" name="Sci. Data">
        <title>Chromosome-scale genome sequencing, assembly and annotation of six genomes from subfamily Leishmaniinae.</title>
        <authorList>
            <person name="Almutairi H."/>
            <person name="Urbaniak M.D."/>
            <person name="Bates M.D."/>
            <person name="Jariyapan N."/>
            <person name="Kwakye-Nuako G."/>
            <person name="Thomaz Soccol V."/>
            <person name="Al-Salem W.S."/>
            <person name="Dillon R.J."/>
            <person name="Bates P.A."/>
            <person name="Gatherer D."/>
        </authorList>
    </citation>
    <scope>NUCLEOTIDE SEQUENCE [LARGE SCALE GENOMIC DNA]</scope>
</reference>
<organism evidence="2 3">
    <name type="scientific">Leishmania martiniquensis</name>
    <dbReference type="NCBI Taxonomy" id="1580590"/>
    <lineage>
        <taxon>Eukaryota</taxon>
        <taxon>Discoba</taxon>
        <taxon>Euglenozoa</taxon>
        <taxon>Kinetoplastea</taxon>
        <taxon>Metakinetoplastina</taxon>
        <taxon>Trypanosomatida</taxon>
        <taxon>Trypanosomatidae</taxon>
        <taxon>Leishmaniinae</taxon>
        <taxon>Leishmania</taxon>
    </lineage>
</organism>
<evidence type="ECO:0000256" key="1">
    <source>
        <dbReference type="SAM" id="MobiDB-lite"/>
    </source>
</evidence>
<dbReference type="GeneID" id="92512686"/>
<feature type="compositionally biased region" description="Polar residues" evidence="1">
    <location>
        <begin position="55"/>
        <end position="67"/>
    </location>
</feature>
<evidence type="ECO:0008006" key="4">
    <source>
        <dbReference type="Google" id="ProtNLM"/>
    </source>
</evidence>
<protein>
    <recommendedName>
        <fullName evidence="4">OCRE domain-containing protein</fullName>
    </recommendedName>
</protein>
<dbReference type="AlphaFoldDB" id="A0A836H1Y4"/>
<dbReference type="OrthoDB" id="239897at2759"/>
<dbReference type="KEGG" id="lmat:92512686"/>
<evidence type="ECO:0000313" key="2">
    <source>
        <dbReference type="EMBL" id="KAG5469376.1"/>
    </source>
</evidence>
<keyword evidence="3" id="KW-1185">Reference proteome</keyword>
<feature type="region of interest" description="Disordered" evidence="1">
    <location>
        <begin position="1"/>
        <end position="114"/>
    </location>
</feature>
<dbReference type="EMBL" id="JAFEUZ010000033">
    <property type="protein sequence ID" value="KAG5469376.1"/>
    <property type="molecule type" value="Genomic_DNA"/>
</dbReference>
<dbReference type="Proteomes" id="UP000673552">
    <property type="component" value="Unassembled WGS sequence"/>
</dbReference>
<comment type="caution">
    <text evidence="2">The sequence shown here is derived from an EMBL/GenBank/DDBJ whole genome shotgun (WGS) entry which is preliminary data.</text>
</comment>
<accession>A0A836H1Y4</accession>
<evidence type="ECO:0000313" key="3">
    <source>
        <dbReference type="Proteomes" id="UP000673552"/>
    </source>
</evidence>
<reference evidence="3" key="1">
    <citation type="journal article" date="2021" name="Microbiol. Resour. Announc.">
        <title>LGAAP: Leishmaniinae Genome Assembly and Annotation Pipeline.</title>
        <authorList>
            <person name="Almutairi H."/>
            <person name="Urbaniak M.D."/>
            <person name="Bates M.D."/>
            <person name="Jariyapan N."/>
            <person name="Kwakye-Nuako G."/>
            <person name="Thomaz-Soccol V."/>
            <person name="Al-Salem W.S."/>
            <person name="Dillon R.J."/>
            <person name="Bates P.A."/>
            <person name="Gatherer D."/>
        </authorList>
    </citation>
    <scope>NUCLEOTIDE SEQUENCE [LARGE SCALE GENOMIC DNA]</scope>
</reference>
<gene>
    <name evidence="2" type="ORF">LSCM1_02593</name>
</gene>
<sequence length="175" mass="18646">MGCSASKSKGVRATRPPQSEATMANGNAGGPNGLPPRPPSDVSAPQDEQNKKAPMQQSAQSPSNRSVGQMAGQAASQRDGNAATTDAASGTVSGKDQQRSSSDTSGGDVDGEGMSVVLPKGIWMKTEGTPYYYSATENLYYHPPSCQFYDPTNEMWYDPEKEEWYHDDATDSEVV</sequence>